<evidence type="ECO:0000313" key="8">
    <source>
        <dbReference type="RefSeq" id="XP_019893215.1"/>
    </source>
</evidence>
<dbReference type="GO" id="GO:0005615">
    <property type="term" value="C:extracellular space"/>
    <property type="evidence" value="ECO:0007669"/>
    <property type="project" value="TreeGrafter"/>
</dbReference>
<dbReference type="InterPro" id="IPR036574">
    <property type="entry name" value="Scorpion_toxin-like_sf"/>
</dbReference>
<dbReference type="GO" id="GO:0006959">
    <property type="term" value="P:humoral immune response"/>
    <property type="evidence" value="ECO:0007669"/>
    <property type="project" value="TreeGrafter"/>
</dbReference>
<evidence type="ECO:0000256" key="2">
    <source>
        <dbReference type="ARBA" id="ARBA00022525"/>
    </source>
</evidence>
<evidence type="ECO:0000313" key="7">
    <source>
        <dbReference type="Proteomes" id="UP001652621"/>
    </source>
</evidence>
<feature type="region of interest" description="Disordered" evidence="4">
    <location>
        <begin position="27"/>
        <end position="47"/>
    </location>
</feature>
<dbReference type="KEGG" id="mde:105261733"/>
<dbReference type="VEuPathDB" id="VectorBase:MDOMA2_004254"/>
<gene>
    <name evidence="8" type="primary">LOC105261733</name>
</gene>
<comment type="subcellular location">
    <subcellularLocation>
        <location evidence="1">Secreted</location>
    </subcellularLocation>
</comment>
<dbReference type="OrthoDB" id="10038290at2759"/>
<keyword evidence="7" id="KW-1185">Reference proteome</keyword>
<dbReference type="RefSeq" id="XP_019893215.1">
    <property type="nucleotide sequence ID" value="XM_020037656.2"/>
</dbReference>
<protein>
    <submittedName>
        <fullName evidence="8">Phormicin</fullName>
    </submittedName>
</protein>
<reference evidence="8" key="1">
    <citation type="submission" date="2025-08" db="UniProtKB">
        <authorList>
            <consortium name="RefSeq"/>
        </authorList>
    </citation>
    <scope>IDENTIFICATION</scope>
    <source>
        <strain evidence="8">Aabys</strain>
        <tissue evidence="8">Whole body</tissue>
    </source>
</reference>
<dbReference type="PROSITE" id="PS51378">
    <property type="entry name" value="INVERT_DEFENSINS"/>
    <property type="match status" value="1"/>
</dbReference>
<dbReference type="PANTHER" id="PTHR13645">
    <property type="entry name" value="DEFENSIN"/>
    <property type="match status" value="1"/>
</dbReference>
<feature type="compositionally biased region" description="Low complexity" evidence="4">
    <location>
        <begin position="37"/>
        <end position="46"/>
    </location>
</feature>
<dbReference type="GO" id="GO:0050830">
    <property type="term" value="P:defense response to Gram-positive bacterium"/>
    <property type="evidence" value="ECO:0007669"/>
    <property type="project" value="UniProtKB-ARBA"/>
</dbReference>
<dbReference type="Gene3D" id="3.30.30.10">
    <property type="entry name" value="Knottin, scorpion toxin-like"/>
    <property type="match status" value="1"/>
</dbReference>
<sequence>MKIFFVSVVTLLLVVCLTSFAMAASENEADGSEAAENESSSTSESDALGRHQVVSCDLLGFYGDSLCAARCIAVGRRGGYCDSRRVCNCRN</sequence>
<keyword evidence="2" id="KW-0964">Secreted</keyword>
<feature type="compositionally biased region" description="Acidic residues" evidence="4">
    <location>
        <begin position="27"/>
        <end position="36"/>
    </location>
</feature>
<dbReference type="SUPFAM" id="SSF57095">
    <property type="entry name" value="Scorpion toxin-like"/>
    <property type="match status" value="1"/>
</dbReference>
<dbReference type="AlphaFoldDB" id="A0A9J7IHJ3"/>
<evidence type="ECO:0000256" key="4">
    <source>
        <dbReference type="SAM" id="MobiDB-lite"/>
    </source>
</evidence>
<evidence type="ECO:0000259" key="6">
    <source>
        <dbReference type="PROSITE" id="PS51378"/>
    </source>
</evidence>
<feature type="signal peptide" evidence="5">
    <location>
        <begin position="1"/>
        <end position="23"/>
    </location>
</feature>
<evidence type="ECO:0000256" key="5">
    <source>
        <dbReference type="SAM" id="SignalP"/>
    </source>
</evidence>
<dbReference type="PANTHER" id="PTHR13645:SF0">
    <property type="entry name" value="DEFENSIN"/>
    <property type="match status" value="1"/>
</dbReference>
<feature type="chain" id="PRO_5039916882" evidence="5">
    <location>
        <begin position="24"/>
        <end position="91"/>
    </location>
</feature>
<accession>A0A9J7IHJ3</accession>
<organism evidence="7 8">
    <name type="scientific">Musca domestica</name>
    <name type="common">House fly</name>
    <dbReference type="NCBI Taxonomy" id="7370"/>
    <lineage>
        <taxon>Eukaryota</taxon>
        <taxon>Metazoa</taxon>
        <taxon>Ecdysozoa</taxon>
        <taxon>Arthropoda</taxon>
        <taxon>Hexapoda</taxon>
        <taxon>Insecta</taxon>
        <taxon>Pterygota</taxon>
        <taxon>Neoptera</taxon>
        <taxon>Endopterygota</taxon>
        <taxon>Diptera</taxon>
        <taxon>Brachycera</taxon>
        <taxon>Muscomorpha</taxon>
        <taxon>Muscoidea</taxon>
        <taxon>Muscidae</taxon>
        <taxon>Musca</taxon>
    </lineage>
</organism>
<dbReference type="Pfam" id="PF01097">
    <property type="entry name" value="Defensin_2"/>
    <property type="match status" value="1"/>
</dbReference>
<evidence type="ECO:0000256" key="1">
    <source>
        <dbReference type="ARBA" id="ARBA00004613"/>
    </source>
</evidence>
<dbReference type="InterPro" id="IPR001542">
    <property type="entry name" value="Defensin_invertebrate/fungal"/>
</dbReference>
<feature type="domain" description="Invertebrate defensins family profile" evidence="6">
    <location>
        <begin position="53"/>
        <end position="91"/>
    </location>
</feature>
<dbReference type="GeneID" id="105261733"/>
<evidence type="ECO:0000256" key="3">
    <source>
        <dbReference type="ARBA" id="ARBA00023157"/>
    </source>
</evidence>
<proteinExistence type="predicted"/>
<dbReference type="Proteomes" id="UP001652621">
    <property type="component" value="Unplaced"/>
</dbReference>
<name>A0A9J7IHJ3_MUSDO</name>
<dbReference type="CDD" id="cd21806">
    <property type="entry name" value="DEFL_defensin-like"/>
    <property type="match status" value="1"/>
</dbReference>
<keyword evidence="3" id="KW-1015">Disulfide bond</keyword>
<keyword evidence="5" id="KW-0732">Signal</keyword>